<evidence type="ECO:0000313" key="2">
    <source>
        <dbReference type="Proteomes" id="UP000285405"/>
    </source>
</evidence>
<comment type="caution">
    <text evidence="1">The sequence shown here is derived from an EMBL/GenBank/DDBJ whole genome shotgun (WGS) entry which is preliminary data.</text>
</comment>
<dbReference type="EMBL" id="MCBR01001237">
    <property type="protein sequence ID" value="RKF82680.1"/>
    <property type="molecule type" value="Genomic_DNA"/>
</dbReference>
<dbReference type="AlphaFoldDB" id="A0A420J7B6"/>
<organism evidence="1 2">
    <name type="scientific">Golovinomyces cichoracearum</name>
    <dbReference type="NCBI Taxonomy" id="62708"/>
    <lineage>
        <taxon>Eukaryota</taxon>
        <taxon>Fungi</taxon>
        <taxon>Dikarya</taxon>
        <taxon>Ascomycota</taxon>
        <taxon>Pezizomycotina</taxon>
        <taxon>Leotiomycetes</taxon>
        <taxon>Erysiphales</taxon>
        <taxon>Erysiphaceae</taxon>
        <taxon>Golovinomyces</taxon>
    </lineage>
</organism>
<gene>
    <name evidence="1" type="ORF">GcC1_012037</name>
</gene>
<proteinExistence type="predicted"/>
<protein>
    <submittedName>
        <fullName evidence="1">Uncharacterized protein</fullName>
    </submittedName>
</protein>
<name>A0A420J7B6_9PEZI</name>
<sequence>MARSVVDYVNINTSQVEVTLARNPSRYHRSDRIKAPYCTSAKRLFAPTVVFPNPLKIISTSSRYPRDLYVLMHSSLRYKTF</sequence>
<dbReference type="Proteomes" id="UP000285405">
    <property type="component" value="Unassembled WGS sequence"/>
</dbReference>
<evidence type="ECO:0000313" key="1">
    <source>
        <dbReference type="EMBL" id="RKF82680.1"/>
    </source>
</evidence>
<reference evidence="1 2" key="1">
    <citation type="journal article" date="2018" name="BMC Genomics">
        <title>Comparative genome analyses reveal sequence features reflecting distinct modes of host-adaptation between dicot and monocot powdery mildew.</title>
        <authorList>
            <person name="Wu Y."/>
            <person name="Ma X."/>
            <person name="Pan Z."/>
            <person name="Kale S.D."/>
            <person name="Song Y."/>
            <person name="King H."/>
            <person name="Zhang Q."/>
            <person name="Presley C."/>
            <person name="Deng X."/>
            <person name="Wei C.I."/>
            <person name="Xiao S."/>
        </authorList>
    </citation>
    <scope>NUCLEOTIDE SEQUENCE [LARGE SCALE GENOMIC DNA]</scope>
    <source>
        <strain evidence="1">UCSC1</strain>
    </source>
</reference>
<accession>A0A420J7B6</accession>